<dbReference type="PANTHER" id="PTHR32282">
    <property type="entry name" value="BINDING PROTEIN TRANSPEPTIDASE, PUTATIVE-RELATED"/>
    <property type="match status" value="1"/>
</dbReference>
<dbReference type="Gene3D" id="3.40.710.10">
    <property type="entry name" value="DD-peptidase/beta-lactamase superfamily"/>
    <property type="match status" value="1"/>
</dbReference>
<evidence type="ECO:0000256" key="3">
    <source>
        <dbReference type="ARBA" id="ARBA00022670"/>
    </source>
</evidence>
<comment type="caution">
    <text evidence="10">The sequence shown here is derived from an EMBL/GenBank/DDBJ whole genome shotgun (WGS) entry which is preliminary data.</text>
</comment>
<comment type="catalytic activity">
    <reaction evidence="8">
        <text>[GlcNAc-(1-&gt;4)-Mur2Ac(oyl-L-Ala-gamma-D-Glu-L-Lys-D-Ala-D-Ala)](n)-di-trans,octa-cis-undecaprenyl diphosphate + beta-D-GlcNAc-(1-&gt;4)-Mur2Ac(oyl-L-Ala-gamma-D-Glu-L-Lys-D-Ala-D-Ala)-di-trans,octa-cis-undecaprenyl diphosphate = [GlcNAc-(1-&gt;4)-Mur2Ac(oyl-L-Ala-gamma-D-Glu-L-Lys-D-Ala-D-Ala)](n+1)-di-trans,octa-cis-undecaprenyl diphosphate + di-trans,octa-cis-undecaprenyl diphosphate + H(+)</text>
        <dbReference type="Rhea" id="RHEA:23708"/>
        <dbReference type="Rhea" id="RHEA-COMP:9602"/>
        <dbReference type="Rhea" id="RHEA-COMP:9603"/>
        <dbReference type="ChEBI" id="CHEBI:15378"/>
        <dbReference type="ChEBI" id="CHEBI:58405"/>
        <dbReference type="ChEBI" id="CHEBI:60033"/>
        <dbReference type="ChEBI" id="CHEBI:78435"/>
        <dbReference type="EC" id="2.4.99.28"/>
    </reaction>
</comment>
<dbReference type="InterPro" id="IPR001264">
    <property type="entry name" value="Glyco_trans_51"/>
</dbReference>
<keyword evidence="3" id="KW-0645">Protease</keyword>
<protein>
    <recommendedName>
        <fullName evidence="7">peptidoglycan glycosyltransferase</fullName>
        <ecNumber evidence="7">2.4.99.28</ecNumber>
    </recommendedName>
</protein>
<evidence type="ECO:0000256" key="7">
    <source>
        <dbReference type="ARBA" id="ARBA00044770"/>
    </source>
</evidence>
<keyword evidence="11" id="KW-1185">Reference proteome</keyword>
<dbReference type="Gene3D" id="1.10.3810.10">
    <property type="entry name" value="Biosynthetic peptidoglycan transglycosylase-like"/>
    <property type="match status" value="1"/>
</dbReference>
<dbReference type="SUPFAM" id="SSF56601">
    <property type="entry name" value="beta-lactamase/transpeptidase-like"/>
    <property type="match status" value="2"/>
</dbReference>
<evidence type="ECO:0000259" key="9">
    <source>
        <dbReference type="Pfam" id="PF00912"/>
    </source>
</evidence>
<keyword evidence="6" id="KW-0511">Multifunctional enzyme</keyword>
<dbReference type="SUPFAM" id="SSF53955">
    <property type="entry name" value="Lysozyme-like"/>
    <property type="match status" value="1"/>
</dbReference>
<dbReference type="RefSeq" id="WP_378999134.1">
    <property type="nucleotide sequence ID" value="NZ_JBHSMT010000028.1"/>
</dbReference>
<dbReference type="InterPro" id="IPR036950">
    <property type="entry name" value="PBP_transglycosylase"/>
</dbReference>
<keyword evidence="2" id="KW-0121">Carboxypeptidase</keyword>
<accession>A0ABW0MFI4</accession>
<evidence type="ECO:0000256" key="5">
    <source>
        <dbReference type="ARBA" id="ARBA00022679"/>
    </source>
</evidence>
<organism evidence="10 11">
    <name type="scientific">Paraherbaspirillum soli</name>
    <dbReference type="NCBI Taxonomy" id="631222"/>
    <lineage>
        <taxon>Bacteria</taxon>
        <taxon>Pseudomonadati</taxon>
        <taxon>Pseudomonadota</taxon>
        <taxon>Betaproteobacteria</taxon>
        <taxon>Burkholderiales</taxon>
        <taxon>Oxalobacteraceae</taxon>
        <taxon>Paraherbaspirillum</taxon>
    </lineage>
</organism>
<keyword evidence="4" id="KW-0328">Glycosyltransferase</keyword>
<dbReference type="PANTHER" id="PTHR32282:SF24">
    <property type="entry name" value="GLYCOSYL TRANSFERASE FAMILY 51 DOMAIN-CONTAINING PROTEIN"/>
    <property type="match status" value="1"/>
</dbReference>
<dbReference type="InterPro" id="IPR012338">
    <property type="entry name" value="Beta-lactam/transpept-like"/>
</dbReference>
<dbReference type="InterPro" id="IPR050396">
    <property type="entry name" value="Glycosyltr_51/Transpeptidase"/>
</dbReference>
<dbReference type="InterPro" id="IPR023346">
    <property type="entry name" value="Lysozyme-like_dom_sf"/>
</dbReference>
<comment type="pathway">
    <text evidence="1">Cell wall biogenesis; peptidoglycan biosynthesis.</text>
</comment>
<keyword evidence="3" id="KW-0378">Hydrolase</keyword>
<evidence type="ECO:0000313" key="10">
    <source>
        <dbReference type="EMBL" id="MFC5475651.1"/>
    </source>
</evidence>
<reference evidence="11" key="1">
    <citation type="journal article" date="2019" name="Int. J. Syst. Evol. Microbiol.">
        <title>The Global Catalogue of Microorganisms (GCM) 10K type strain sequencing project: providing services to taxonomists for standard genome sequencing and annotation.</title>
        <authorList>
            <consortium name="The Broad Institute Genomics Platform"/>
            <consortium name="The Broad Institute Genome Sequencing Center for Infectious Disease"/>
            <person name="Wu L."/>
            <person name="Ma J."/>
        </authorList>
    </citation>
    <scope>NUCLEOTIDE SEQUENCE [LARGE SCALE GENOMIC DNA]</scope>
    <source>
        <strain evidence="11">JCM 17066</strain>
    </source>
</reference>
<name>A0ABW0MFI4_9BURK</name>
<evidence type="ECO:0000256" key="4">
    <source>
        <dbReference type="ARBA" id="ARBA00022676"/>
    </source>
</evidence>
<dbReference type="Pfam" id="PF00912">
    <property type="entry name" value="Transgly"/>
    <property type="match status" value="1"/>
</dbReference>
<evidence type="ECO:0000256" key="6">
    <source>
        <dbReference type="ARBA" id="ARBA00023268"/>
    </source>
</evidence>
<dbReference type="EMBL" id="JBHSMT010000028">
    <property type="protein sequence ID" value="MFC5475651.1"/>
    <property type="molecule type" value="Genomic_DNA"/>
</dbReference>
<evidence type="ECO:0000313" key="11">
    <source>
        <dbReference type="Proteomes" id="UP001596045"/>
    </source>
</evidence>
<evidence type="ECO:0000256" key="8">
    <source>
        <dbReference type="ARBA" id="ARBA00049902"/>
    </source>
</evidence>
<feature type="domain" description="Glycosyl transferase family 51" evidence="9">
    <location>
        <begin position="143"/>
        <end position="294"/>
    </location>
</feature>
<proteinExistence type="predicted"/>
<dbReference type="EC" id="2.4.99.28" evidence="7"/>
<gene>
    <name evidence="10" type="ORF">ACFPM8_16945</name>
</gene>
<evidence type="ECO:0000256" key="2">
    <source>
        <dbReference type="ARBA" id="ARBA00022645"/>
    </source>
</evidence>
<sequence length="1020" mass="113948">MQASKASWVRRLFKAVIVLGLLALIGVTVQLVNAEMRTSAYQARFFADLAGPATYQLGSGLSSSIRFPHSGPYDKRLGYSQLPTFLDKLQSKDFEISQQARMSPRMTELIDEGIFVPYREKTQAGLIILDCRQQPLFGVRYPERVYDRFEDLPPLLIDSLLFIENRELLNAEDPKRNPAVEWNRLGKAVLMQALHKFSTEDKTPGGSTLATQIEKYRHSPGGRTASIKEKVRQMVSAAVRAYQQGEDTTAARRQIVLDYMNTMPLSAKPGYGEIHGLGDGMWAWYGRDFGEVNQLLRAVVEQTENRTYAENQGGAAQAYKQALSLLISQRRPSHFFGGNAEQLDELTNSYLRLLANAGVISPALRDAALRTTLSTQRRYVAASQESFVARKAATSMRTQLGGLLGISRLYDLDRYDLTVLSTLDLRVQNAVTGVLLGLRDPAKAEAAGLHQKQLLDRGDPSKVIYSFTLYERGENANYLRVQTDNFDQPFDINMGTKLDLGSTAKLRTLVTYLEIVASLHQRYGDLDAQQLHAVPVDPQDPITRWAIDYLAIRPNGDASLSEMLEAALERRYSANPGEQFFTGGGLHSFVNFKREDNSRVLTVREGLRNSVNLVFVRLMRDVVHHYMFRNVGDSARLLQDADDPRRRQYLSRFADQEGRVYLQRFFRKYQGKSSEQMEQLLLHGLRPTPPHLASVYLSIAPDASFEQFSAFIKNKQQTDKALTDKKLAKLYAQYSPQKMSLADRGYVASVHPLELWMVAYLRAHPDADWAKVTAASADQRQQVYHWLFSSRRKPAQDKRIRNLLEVDGFKEIHRDWKRLGYPFDSMVPSYASALGASADRPAALAELMGIIVNDGVRKPNSGIESLRFAADTPYDTLLQHRTGNGEQVLPPEVAQALRGALREVVADGTAKRINGTFVRTDGSAIQIGGKTGTGDHRFNVYGPHGQLIESRVVSRSATFVFNIEGRFFGTLTAHVPGPQAARYDFTSALPVQLLKMLAPNLMPLIDTPVVEAGQGGACGA</sequence>
<keyword evidence="5" id="KW-0808">Transferase</keyword>
<dbReference type="Proteomes" id="UP001596045">
    <property type="component" value="Unassembled WGS sequence"/>
</dbReference>
<evidence type="ECO:0000256" key="1">
    <source>
        <dbReference type="ARBA" id="ARBA00004752"/>
    </source>
</evidence>